<dbReference type="Proteomes" id="UP000467700">
    <property type="component" value="Unassembled WGS sequence"/>
</dbReference>
<dbReference type="InterPro" id="IPR036322">
    <property type="entry name" value="WD40_repeat_dom_sf"/>
</dbReference>
<sequence>MRFLYGWRRPHGCLKAKRKGKWSRDSLPLVLQPNVSWPTTSTGCSPSMASSSNHRTSTTPPSAFSSQSRARPISRRTASSYDGRTFQDVIQHHRTPSSAAGPSTRPHPFTRPVSPMAPTLSTASDPRFSRLFNTVLGSPFLTTAEPLPHLELEAMDSNAPASDHRPASPTPTADFSIIDMDPEDIDPNPFIPGSYPTGHSRLISSSIPSLTFSRGRQMSTLAGTSSSYAQTRDRQTHPQHSSSLKALLPRLWDALSSPGRTMLSLSPSMNVNSTSPSSSRSSSRTASPSAPPHHLPPQSWYAQNGTPSGRHSPVYWYTGSNGKGKCKAKGNDRTGSRSDLDENINYSELPPLDGEEGELIDEACFIDPPDATGIDILSKLPPELALHILTFICPPPLSPSTFYLNTSASPGRSRAISNEGDTAPHEALKALLSCRLVSHTWCRLASDNAVWRASFLGRWNIDLRRAVDTASGTEGPERGVRATMGKTWDFNLLDITPKARRVLGLGCIDAPPTSAPLQLDWRVLYRERLELDRRWAGTARGATFGHDYAVAAQSTRRMGGVYSGSFLGTPSSVSGGNFEMGDTCVHKTFEPKLLKVGGHTDSVYCLEFDSRRIITGSRDRTIKVWSLRTGECLGTFGGAHRGSVLCLKFEQDWDRNWEDHSLSDVPRDSRGNPKAKEDARQRKGFMVSGSSDCSICVWDLHLGPLVESDDASVMSDEKRNRRRDDGDRMVEAEVKTVLKGHSGGVLDLRIDRRWIVSCSKDAVIRVWNRETLELHRTLRGHEGPVNAVGLQSGKVVSASGDGKMILWDIESGERLRTFEGHDRGLACIEFKDDFIVSGSNDCKIKVWSASTGECLRTLVGHEALVRALSFDPRTGRLVSASYDKSVKLWDLGSGKLVREFKGPEVHTSHIFDVKFDVARIVSTSHDQKIVALDFSVGLDAALFV</sequence>
<feature type="repeat" description="WD" evidence="3">
    <location>
        <begin position="738"/>
        <end position="777"/>
    </location>
</feature>
<evidence type="ECO:0000256" key="2">
    <source>
        <dbReference type="ARBA" id="ARBA00022737"/>
    </source>
</evidence>
<dbReference type="PROSITE" id="PS00678">
    <property type="entry name" value="WD_REPEATS_1"/>
    <property type="match status" value="2"/>
</dbReference>
<feature type="region of interest" description="Disordered" evidence="4">
    <location>
        <begin position="262"/>
        <end position="305"/>
    </location>
</feature>
<keyword evidence="6" id="KW-1185">Reference proteome</keyword>
<gene>
    <name evidence="5" type="ORF">AAE3_LOCUS12155</name>
</gene>
<evidence type="ECO:0000256" key="1">
    <source>
        <dbReference type="ARBA" id="ARBA00022574"/>
    </source>
</evidence>
<dbReference type="InterPro" id="IPR001680">
    <property type="entry name" value="WD40_rpt"/>
</dbReference>
<evidence type="ECO:0000256" key="3">
    <source>
        <dbReference type="PROSITE-ProRule" id="PRU00221"/>
    </source>
</evidence>
<feature type="repeat" description="WD" evidence="3">
    <location>
        <begin position="858"/>
        <end position="899"/>
    </location>
</feature>
<dbReference type="InterPro" id="IPR015943">
    <property type="entry name" value="WD40/YVTN_repeat-like_dom_sf"/>
</dbReference>
<keyword evidence="1 3" id="KW-0853">WD repeat</keyword>
<dbReference type="AlphaFoldDB" id="A0A8S0W4B7"/>
<dbReference type="PROSITE" id="PS50294">
    <property type="entry name" value="WD_REPEATS_REGION"/>
    <property type="match status" value="4"/>
</dbReference>
<evidence type="ECO:0000313" key="6">
    <source>
        <dbReference type="Proteomes" id="UP000467700"/>
    </source>
</evidence>
<comment type="caution">
    <text evidence="5">The sequence shown here is derived from an EMBL/GenBank/DDBJ whole genome shotgun (WGS) entry which is preliminary data.</text>
</comment>
<name>A0A8S0W4B7_CYCAE</name>
<feature type="region of interest" description="Disordered" evidence="4">
    <location>
        <begin position="221"/>
        <end position="244"/>
    </location>
</feature>
<evidence type="ECO:0000313" key="5">
    <source>
        <dbReference type="EMBL" id="CAA7269935.1"/>
    </source>
</evidence>
<feature type="repeat" description="WD" evidence="3">
    <location>
        <begin position="596"/>
        <end position="635"/>
    </location>
</feature>
<feature type="region of interest" description="Disordered" evidence="4">
    <location>
        <begin position="33"/>
        <end position="124"/>
    </location>
</feature>
<feature type="repeat" description="WD" evidence="3">
    <location>
        <begin position="778"/>
        <end position="817"/>
    </location>
</feature>
<feature type="region of interest" description="Disordered" evidence="4">
    <location>
        <begin position="325"/>
        <end position="346"/>
    </location>
</feature>
<dbReference type="PANTHER" id="PTHR22847">
    <property type="entry name" value="WD40 REPEAT PROTEIN"/>
    <property type="match status" value="1"/>
</dbReference>
<dbReference type="SMART" id="SM00320">
    <property type="entry name" value="WD40"/>
    <property type="match status" value="7"/>
</dbReference>
<dbReference type="SUPFAM" id="SSF81383">
    <property type="entry name" value="F-box domain"/>
    <property type="match status" value="1"/>
</dbReference>
<dbReference type="PROSITE" id="PS50082">
    <property type="entry name" value="WD_REPEATS_2"/>
    <property type="match status" value="5"/>
</dbReference>
<dbReference type="Gene3D" id="2.130.10.10">
    <property type="entry name" value="YVTN repeat-like/Quinoprotein amine dehydrogenase"/>
    <property type="match status" value="2"/>
</dbReference>
<feature type="compositionally biased region" description="Basic and acidic residues" evidence="4">
    <location>
        <begin position="329"/>
        <end position="340"/>
    </location>
</feature>
<dbReference type="InterPro" id="IPR019775">
    <property type="entry name" value="WD40_repeat_CS"/>
</dbReference>
<dbReference type="PANTHER" id="PTHR22847:SF745">
    <property type="entry name" value="F-BOX_WD REPEAT-CONTAINING PROTEIN 7"/>
    <property type="match status" value="1"/>
</dbReference>
<dbReference type="PRINTS" id="PR00320">
    <property type="entry name" value="GPROTEINBRPT"/>
</dbReference>
<protein>
    <recommendedName>
        <fullName evidence="7">WD40 repeat-like protein</fullName>
    </recommendedName>
</protein>
<feature type="region of interest" description="Disordered" evidence="4">
    <location>
        <begin position="660"/>
        <end position="683"/>
    </location>
</feature>
<feature type="compositionally biased region" description="Polar residues" evidence="4">
    <location>
        <begin position="33"/>
        <end position="69"/>
    </location>
</feature>
<dbReference type="Pfam" id="PF00400">
    <property type="entry name" value="WD40"/>
    <property type="match status" value="5"/>
</dbReference>
<dbReference type="EMBL" id="CACVBS010000082">
    <property type="protein sequence ID" value="CAA7269935.1"/>
    <property type="molecule type" value="Genomic_DNA"/>
</dbReference>
<dbReference type="CDD" id="cd00200">
    <property type="entry name" value="WD40"/>
    <property type="match status" value="1"/>
</dbReference>
<feature type="compositionally biased region" description="Polar residues" evidence="4">
    <location>
        <begin position="221"/>
        <end position="230"/>
    </location>
</feature>
<dbReference type="SUPFAM" id="SSF50978">
    <property type="entry name" value="WD40 repeat-like"/>
    <property type="match status" value="1"/>
</dbReference>
<keyword evidence="2" id="KW-0677">Repeat</keyword>
<dbReference type="InterPro" id="IPR020472">
    <property type="entry name" value="WD40_PAC1"/>
</dbReference>
<dbReference type="GO" id="GO:1990234">
    <property type="term" value="C:transferase complex"/>
    <property type="evidence" value="ECO:0007669"/>
    <property type="project" value="UniProtKB-ARBA"/>
</dbReference>
<feature type="compositionally biased region" description="Low complexity" evidence="4">
    <location>
        <begin position="266"/>
        <end position="288"/>
    </location>
</feature>
<feature type="compositionally biased region" description="Basic and acidic residues" evidence="4">
    <location>
        <begin position="660"/>
        <end position="681"/>
    </location>
</feature>
<reference evidence="5 6" key="1">
    <citation type="submission" date="2020-01" db="EMBL/GenBank/DDBJ databases">
        <authorList>
            <person name="Gupta K D."/>
        </authorList>
    </citation>
    <scope>NUCLEOTIDE SEQUENCE [LARGE SCALE GENOMIC DNA]</scope>
</reference>
<dbReference type="InterPro" id="IPR036047">
    <property type="entry name" value="F-box-like_dom_sf"/>
</dbReference>
<evidence type="ECO:0008006" key="7">
    <source>
        <dbReference type="Google" id="ProtNLM"/>
    </source>
</evidence>
<proteinExistence type="predicted"/>
<accession>A0A8S0W4B7</accession>
<dbReference type="Gene3D" id="1.20.1280.50">
    <property type="match status" value="1"/>
</dbReference>
<feature type="repeat" description="WD" evidence="3">
    <location>
        <begin position="818"/>
        <end position="857"/>
    </location>
</feature>
<evidence type="ECO:0000256" key="4">
    <source>
        <dbReference type="SAM" id="MobiDB-lite"/>
    </source>
</evidence>
<organism evidence="5 6">
    <name type="scientific">Cyclocybe aegerita</name>
    <name type="common">Black poplar mushroom</name>
    <name type="synonym">Agrocybe aegerita</name>
    <dbReference type="NCBI Taxonomy" id="1973307"/>
    <lineage>
        <taxon>Eukaryota</taxon>
        <taxon>Fungi</taxon>
        <taxon>Dikarya</taxon>
        <taxon>Basidiomycota</taxon>
        <taxon>Agaricomycotina</taxon>
        <taxon>Agaricomycetes</taxon>
        <taxon>Agaricomycetidae</taxon>
        <taxon>Agaricales</taxon>
        <taxon>Agaricineae</taxon>
        <taxon>Bolbitiaceae</taxon>
        <taxon>Cyclocybe</taxon>
    </lineage>
</organism>
<dbReference type="OrthoDB" id="19711at2759"/>